<feature type="transmembrane region" description="Helical" evidence="9">
    <location>
        <begin position="240"/>
        <end position="264"/>
    </location>
</feature>
<dbReference type="PANTHER" id="PTHR30413:SF8">
    <property type="entry name" value="TRANSPORT PERMEASE PROTEIN"/>
    <property type="match status" value="1"/>
</dbReference>
<dbReference type="GO" id="GO:0043190">
    <property type="term" value="C:ATP-binding cassette (ABC) transporter complex"/>
    <property type="evidence" value="ECO:0007669"/>
    <property type="project" value="InterPro"/>
</dbReference>
<feature type="transmembrane region" description="Helical" evidence="9">
    <location>
        <begin position="189"/>
        <end position="211"/>
    </location>
</feature>
<dbReference type="PRINTS" id="PR00164">
    <property type="entry name" value="ABC2TRNSPORT"/>
</dbReference>
<dbReference type="AlphaFoldDB" id="A0A1F5YH71"/>
<feature type="transmembrane region" description="Helical" evidence="9">
    <location>
        <begin position="119"/>
        <end position="147"/>
    </location>
</feature>
<evidence type="ECO:0000256" key="8">
    <source>
        <dbReference type="ARBA" id="ARBA00023136"/>
    </source>
</evidence>
<evidence type="ECO:0000313" key="12">
    <source>
        <dbReference type="Proteomes" id="UP000178230"/>
    </source>
</evidence>
<feature type="transmembrane region" description="Helical" evidence="9">
    <location>
        <begin position="153"/>
        <end position="177"/>
    </location>
</feature>
<evidence type="ECO:0000256" key="5">
    <source>
        <dbReference type="ARBA" id="ARBA00022519"/>
    </source>
</evidence>
<evidence type="ECO:0000256" key="4">
    <source>
        <dbReference type="ARBA" id="ARBA00022475"/>
    </source>
</evidence>
<reference evidence="11 12" key="1">
    <citation type="journal article" date="2016" name="Nat. Commun.">
        <title>Thousands of microbial genomes shed light on interconnected biogeochemical processes in an aquifer system.</title>
        <authorList>
            <person name="Anantharaman K."/>
            <person name="Brown C.T."/>
            <person name="Hug L.A."/>
            <person name="Sharon I."/>
            <person name="Castelle C.J."/>
            <person name="Probst A.J."/>
            <person name="Thomas B.C."/>
            <person name="Singh A."/>
            <person name="Wilkins M.J."/>
            <person name="Karaoz U."/>
            <person name="Brodie E.L."/>
            <person name="Williams K.H."/>
            <person name="Hubbard S.S."/>
            <person name="Banfield J.F."/>
        </authorList>
    </citation>
    <scope>NUCLEOTIDE SEQUENCE [LARGE SCALE GENOMIC DNA]</scope>
</reference>
<feature type="transmembrane region" description="Helical" evidence="9">
    <location>
        <begin position="45"/>
        <end position="67"/>
    </location>
</feature>
<dbReference type="InterPro" id="IPR000412">
    <property type="entry name" value="ABC_2_transport"/>
</dbReference>
<dbReference type="EMBL" id="MFIY01000051">
    <property type="protein sequence ID" value="OGF99483.1"/>
    <property type="molecule type" value="Genomic_DNA"/>
</dbReference>
<dbReference type="InterPro" id="IPR047817">
    <property type="entry name" value="ABC2_TM_bact-type"/>
</dbReference>
<evidence type="ECO:0000313" key="11">
    <source>
        <dbReference type="EMBL" id="OGF99483.1"/>
    </source>
</evidence>
<comment type="similarity">
    <text evidence="2 9">Belongs to the ABC-2 integral membrane protein family.</text>
</comment>
<dbReference type="Pfam" id="PF01061">
    <property type="entry name" value="ABC2_membrane"/>
    <property type="match status" value="1"/>
</dbReference>
<sequence>MTKDEIVIKSKSDFKLLDIKELWRYRELLYIFTWRNLKIRYKQTMLGILWVLLQPLLSTFIFTVFFGNILKIKSGGIPYPLFVLTGLVYWTFFSNALSQSSMSLITNAGILQKIYFPRIIIPLSMVLTSFIDFLIAFIMLLIFALFLGYIPNIWFFLVFPLTIFVSVITASGLGFFLSSINIKYRDVTYIVPYFIQIMLFVTPIIYPFSIVGERNRFLMSLNPMSSVIEFSRFMFFDKYFIVPSLSILSVIISIIIFISGLWYFNKTEKYFADVV</sequence>
<keyword evidence="4 9" id="KW-1003">Cell membrane</keyword>
<feature type="domain" description="ABC transmembrane type-2" evidence="10">
    <location>
        <begin position="46"/>
        <end position="267"/>
    </location>
</feature>
<comment type="subcellular location">
    <subcellularLocation>
        <location evidence="1">Cell inner membrane</location>
        <topology evidence="1">Multi-pass membrane protein</topology>
    </subcellularLocation>
    <subcellularLocation>
        <location evidence="9">Cell membrane</location>
        <topology evidence="9">Multi-pass membrane protein</topology>
    </subcellularLocation>
</comment>
<organism evidence="11 12">
    <name type="scientific">Candidatus Gottesmanbacteria bacterium RBG_13_37_7</name>
    <dbReference type="NCBI Taxonomy" id="1798369"/>
    <lineage>
        <taxon>Bacteria</taxon>
        <taxon>Candidatus Gottesmaniibacteriota</taxon>
    </lineage>
</organism>
<comment type="caution">
    <text evidence="11">The sequence shown here is derived from an EMBL/GenBank/DDBJ whole genome shotgun (WGS) entry which is preliminary data.</text>
</comment>
<evidence type="ECO:0000256" key="1">
    <source>
        <dbReference type="ARBA" id="ARBA00004429"/>
    </source>
</evidence>
<keyword evidence="3 9" id="KW-0813">Transport</keyword>
<name>A0A1F5YH71_9BACT</name>
<feature type="transmembrane region" description="Helical" evidence="9">
    <location>
        <begin position="79"/>
        <end position="98"/>
    </location>
</feature>
<proteinExistence type="inferred from homology"/>
<evidence type="ECO:0000256" key="2">
    <source>
        <dbReference type="ARBA" id="ARBA00007783"/>
    </source>
</evidence>
<dbReference type="Proteomes" id="UP000178230">
    <property type="component" value="Unassembled WGS sequence"/>
</dbReference>
<evidence type="ECO:0000256" key="3">
    <source>
        <dbReference type="ARBA" id="ARBA00022448"/>
    </source>
</evidence>
<dbReference type="GO" id="GO:0015920">
    <property type="term" value="P:lipopolysaccharide transport"/>
    <property type="evidence" value="ECO:0007669"/>
    <property type="project" value="TreeGrafter"/>
</dbReference>
<keyword evidence="8 9" id="KW-0472">Membrane</keyword>
<dbReference type="GO" id="GO:0140359">
    <property type="term" value="F:ABC-type transporter activity"/>
    <property type="evidence" value="ECO:0007669"/>
    <property type="project" value="InterPro"/>
</dbReference>
<keyword evidence="5" id="KW-0997">Cell inner membrane</keyword>
<keyword evidence="6 9" id="KW-0812">Transmembrane</keyword>
<gene>
    <name evidence="11" type="ORF">A2Y99_01270</name>
</gene>
<evidence type="ECO:0000256" key="6">
    <source>
        <dbReference type="ARBA" id="ARBA00022692"/>
    </source>
</evidence>
<evidence type="ECO:0000256" key="9">
    <source>
        <dbReference type="RuleBase" id="RU361157"/>
    </source>
</evidence>
<dbReference type="InterPro" id="IPR013525">
    <property type="entry name" value="ABC2_TM"/>
</dbReference>
<dbReference type="PANTHER" id="PTHR30413">
    <property type="entry name" value="INNER MEMBRANE TRANSPORT PERMEASE"/>
    <property type="match status" value="1"/>
</dbReference>
<dbReference type="PROSITE" id="PS51012">
    <property type="entry name" value="ABC_TM2"/>
    <property type="match status" value="1"/>
</dbReference>
<evidence type="ECO:0000259" key="10">
    <source>
        <dbReference type="PROSITE" id="PS51012"/>
    </source>
</evidence>
<accession>A0A1F5YH71</accession>
<keyword evidence="7 9" id="KW-1133">Transmembrane helix</keyword>
<evidence type="ECO:0000256" key="7">
    <source>
        <dbReference type="ARBA" id="ARBA00022989"/>
    </source>
</evidence>
<protein>
    <recommendedName>
        <fullName evidence="9">Transport permease protein</fullName>
    </recommendedName>
</protein>